<feature type="transmembrane region" description="Helical" evidence="6">
    <location>
        <begin position="103"/>
        <end position="126"/>
    </location>
</feature>
<evidence type="ECO:0000259" key="7">
    <source>
        <dbReference type="PROSITE" id="PS50850"/>
    </source>
</evidence>
<dbReference type="CDD" id="cd17489">
    <property type="entry name" value="MFS_YfcJ_like"/>
    <property type="match status" value="1"/>
</dbReference>
<dbReference type="Gene3D" id="1.20.1250.20">
    <property type="entry name" value="MFS general substrate transporter like domains"/>
    <property type="match status" value="2"/>
</dbReference>
<protein>
    <submittedName>
        <fullName evidence="8">MFS transporter</fullName>
    </submittedName>
</protein>
<proteinExistence type="predicted"/>
<evidence type="ECO:0000256" key="5">
    <source>
        <dbReference type="ARBA" id="ARBA00023136"/>
    </source>
</evidence>
<evidence type="ECO:0000313" key="8">
    <source>
        <dbReference type="EMBL" id="QVY61832.1"/>
    </source>
</evidence>
<feature type="transmembrane region" description="Helical" evidence="6">
    <location>
        <begin position="302"/>
        <end position="328"/>
    </location>
</feature>
<feature type="transmembrane region" description="Helical" evidence="6">
    <location>
        <begin position="79"/>
        <end position="97"/>
    </location>
</feature>
<keyword evidence="4 6" id="KW-1133">Transmembrane helix</keyword>
<evidence type="ECO:0000256" key="3">
    <source>
        <dbReference type="ARBA" id="ARBA00022692"/>
    </source>
</evidence>
<dbReference type="SUPFAM" id="SSF103473">
    <property type="entry name" value="MFS general substrate transporter"/>
    <property type="match status" value="1"/>
</dbReference>
<feature type="transmembrane region" description="Helical" evidence="6">
    <location>
        <begin position="340"/>
        <end position="362"/>
    </location>
</feature>
<comment type="subcellular location">
    <subcellularLocation>
        <location evidence="1">Cell membrane</location>
        <topology evidence="1">Multi-pass membrane protein</topology>
    </subcellularLocation>
</comment>
<reference evidence="8 9" key="1">
    <citation type="submission" date="2021-03" db="EMBL/GenBank/DDBJ databases">
        <title>The first data on the complete genome of the tetrodotoxin-producing bacterium.</title>
        <authorList>
            <person name="Melnikova D.I."/>
            <person name="Nijland R."/>
            <person name="Magarlamov T.Y."/>
        </authorList>
    </citation>
    <scope>NUCLEOTIDE SEQUENCE [LARGE SCALE GENOMIC DNA]</scope>
    <source>
        <strain evidence="8 9">1839</strain>
    </source>
</reference>
<sequence>MEGTKEKLWTKNFLIVFGVNFLLFLCFYLLMVIIPVYAKEEYGASTGMAGFASSIFVLGALIGRLFGGSVIERIGRKKLLFIGLVAFLVMTALYFFITGLTSLLLVRLLHGIAFAFASTATGTISASLIPKSRHGEGIGYYGVSIIIATAIGPFIGMMITEHATAFINFIICGVFAFITLLSALFVKVPELSLSSDQKKELSQFKLSNFLEVKAIPISAISFVMAFGYSSILSYLTFYAEEIDLVSAASFFFILYAVTVICTRPFTGKWFDQKGHNFVIYPAILFYILGMLLLSQVHSGTMLLLSAVLIGLGYGTIQASAQALAIKVTPSHRIALATSTFYIFVDVGIGIGPFILGFITPYIGFRGMYILMTILLMAGILLYHFWIGRKSTRKEPANQLDGSAGSL</sequence>
<dbReference type="InterPro" id="IPR052714">
    <property type="entry name" value="MFS_Exporter"/>
</dbReference>
<feature type="transmembrane region" description="Helical" evidence="6">
    <location>
        <begin position="165"/>
        <end position="188"/>
    </location>
</feature>
<feature type="transmembrane region" description="Helical" evidence="6">
    <location>
        <begin position="277"/>
        <end position="296"/>
    </location>
</feature>
<feature type="transmembrane region" description="Helical" evidence="6">
    <location>
        <begin position="244"/>
        <end position="265"/>
    </location>
</feature>
<dbReference type="EMBL" id="CP071709">
    <property type="protein sequence ID" value="QVY61832.1"/>
    <property type="molecule type" value="Genomic_DNA"/>
</dbReference>
<organism evidence="8 9">
    <name type="scientific">Cytobacillus gottheilii</name>
    <dbReference type="NCBI Taxonomy" id="859144"/>
    <lineage>
        <taxon>Bacteria</taxon>
        <taxon>Bacillati</taxon>
        <taxon>Bacillota</taxon>
        <taxon>Bacilli</taxon>
        <taxon>Bacillales</taxon>
        <taxon>Bacillaceae</taxon>
        <taxon>Cytobacillus</taxon>
    </lineage>
</organism>
<evidence type="ECO:0000313" key="9">
    <source>
        <dbReference type="Proteomes" id="UP000679247"/>
    </source>
</evidence>
<evidence type="ECO:0000256" key="4">
    <source>
        <dbReference type="ARBA" id="ARBA00022989"/>
    </source>
</evidence>
<evidence type="ECO:0000256" key="2">
    <source>
        <dbReference type="ARBA" id="ARBA00022448"/>
    </source>
</evidence>
<dbReference type="RefSeq" id="WP_214477036.1">
    <property type="nucleotide sequence ID" value="NZ_CP071709.1"/>
</dbReference>
<feature type="transmembrane region" description="Helical" evidence="6">
    <location>
        <begin position="138"/>
        <end position="159"/>
    </location>
</feature>
<dbReference type="InterPro" id="IPR036259">
    <property type="entry name" value="MFS_trans_sf"/>
</dbReference>
<gene>
    <name evidence="8" type="ORF">J1899_01465</name>
</gene>
<feature type="transmembrane region" description="Helical" evidence="6">
    <location>
        <begin position="368"/>
        <end position="386"/>
    </location>
</feature>
<dbReference type="InterPro" id="IPR020846">
    <property type="entry name" value="MFS_dom"/>
</dbReference>
<dbReference type="PANTHER" id="PTHR23531:SF1">
    <property type="entry name" value="QUINOLENE RESISTANCE PROTEIN NORA"/>
    <property type="match status" value="1"/>
</dbReference>
<evidence type="ECO:0000256" key="6">
    <source>
        <dbReference type="SAM" id="Phobius"/>
    </source>
</evidence>
<feature type="transmembrane region" description="Helical" evidence="6">
    <location>
        <begin position="209"/>
        <end position="232"/>
    </location>
</feature>
<dbReference type="InterPro" id="IPR011701">
    <property type="entry name" value="MFS"/>
</dbReference>
<keyword evidence="3 6" id="KW-0812">Transmembrane</keyword>
<keyword evidence="9" id="KW-1185">Reference proteome</keyword>
<dbReference type="Proteomes" id="UP000679247">
    <property type="component" value="Chromosome"/>
</dbReference>
<feature type="transmembrane region" description="Helical" evidence="6">
    <location>
        <begin position="12"/>
        <end position="38"/>
    </location>
</feature>
<feature type="domain" description="Major facilitator superfamily (MFS) profile" evidence="7">
    <location>
        <begin position="12"/>
        <end position="390"/>
    </location>
</feature>
<dbReference type="Pfam" id="PF07690">
    <property type="entry name" value="MFS_1"/>
    <property type="match status" value="1"/>
</dbReference>
<keyword evidence="2" id="KW-0813">Transport</keyword>
<dbReference type="PROSITE" id="PS50850">
    <property type="entry name" value="MFS"/>
    <property type="match status" value="1"/>
</dbReference>
<keyword evidence="5 6" id="KW-0472">Membrane</keyword>
<dbReference type="PANTHER" id="PTHR23531">
    <property type="entry name" value="QUINOLENE RESISTANCE PROTEIN NORA"/>
    <property type="match status" value="1"/>
</dbReference>
<evidence type="ECO:0000256" key="1">
    <source>
        <dbReference type="ARBA" id="ARBA00004651"/>
    </source>
</evidence>
<feature type="transmembrane region" description="Helical" evidence="6">
    <location>
        <begin position="44"/>
        <end position="67"/>
    </location>
</feature>
<accession>A0ABX8FDM9</accession>
<name>A0ABX8FDM9_9BACI</name>